<dbReference type="PANTHER" id="PTHR12835:SF5">
    <property type="entry name" value="BIOTIN--PROTEIN LIGASE"/>
    <property type="match status" value="1"/>
</dbReference>
<dbReference type="AlphaFoldDB" id="A0A0X3Q077"/>
<dbReference type="Pfam" id="PF03099">
    <property type="entry name" value="BPL_LplA_LipB"/>
    <property type="match status" value="1"/>
</dbReference>
<dbReference type="GO" id="GO:0005737">
    <property type="term" value="C:cytoplasm"/>
    <property type="evidence" value="ECO:0007669"/>
    <property type="project" value="TreeGrafter"/>
</dbReference>
<accession>A0A0X3Q077</accession>
<keyword evidence="2" id="KW-0436">Ligase</keyword>
<dbReference type="InterPro" id="IPR004143">
    <property type="entry name" value="BPL_LPL_catalytic"/>
</dbReference>
<reference evidence="2" key="1">
    <citation type="submission" date="2016-01" db="EMBL/GenBank/DDBJ databases">
        <title>Reference transcriptome for the parasite Schistocephalus solidus: insights into the molecular evolution of parasitism.</title>
        <authorList>
            <person name="Hebert F.O."/>
            <person name="Grambauer S."/>
            <person name="Barber I."/>
            <person name="Landry C.R."/>
            <person name="Aubin-Horth N."/>
        </authorList>
    </citation>
    <scope>NUCLEOTIDE SEQUENCE</scope>
</reference>
<evidence type="ECO:0000259" key="1">
    <source>
        <dbReference type="Pfam" id="PF03099"/>
    </source>
</evidence>
<dbReference type="PANTHER" id="PTHR12835">
    <property type="entry name" value="BIOTIN PROTEIN LIGASE"/>
    <property type="match status" value="1"/>
</dbReference>
<organism evidence="2">
    <name type="scientific">Schistocephalus solidus</name>
    <name type="common">Tapeworm</name>
    <dbReference type="NCBI Taxonomy" id="70667"/>
    <lineage>
        <taxon>Eukaryota</taxon>
        <taxon>Metazoa</taxon>
        <taxon>Spiralia</taxon>
        <taxon>Lophotrochozoa</taxon>
        <taxon>Platyhelminthes</taxon>
        <taxon>Cestoda</taxon>
        <taxon>Eucestoda</taxon>
        <taxon>Diphyllobothriidea</taxon>
        <taxon>Diphyllobothriidae</taxon>
        <taxon>Schistocephalus</taxon>
    </lineage>
</organism>
<sequence>GAFVCKTRSSLYRHLFSGRRRTAVLPPNPGMLHMVPSMDPRVFRRVGATFSNPILRLLCSSSPRTSTPAAAPPKHIRPQLYTKPPNIYCHLPPENVFKGRERRCLDQLLPHIRAIADPDVYTVYRLPVEDFTSDVWQASTELLVLCETAAAVSTAKTSAINLSGEDRLINYLTENGKVLLILTGEEEEEEENCKTGKHDKPTLGALEHHVRSSDYSGLPLIATVSASGAKDTGLWTWDLLRPEPGENAVSAKPLLSLYIGPREVHGEEPAKSPPSMLVVRLKDLDALCLRTVLKALGIRTSPPGAAVNGIEQPGQPPKPTDYYAYSLNSPTGDMFTQLRSLLPSPTQKFIVLRSLAEAPAQFAWTDYLVNLKTTVLGRSLVWADVLGSSFTDCQRIQPHLARNSGLLLVSSVQTAGKGRRENCWISPRGMACFSLHTSLPLFDSKQPATVTGSGHQPLELSHYLSWLQHLCALSVVLALRQLTAEAIGIPWHPSPAAKADLGNQLEDCHLLSRLRLPGGVNIGIKWPNDVYLVATADVSGPRGEGILGTRFNKLCGILASGSFSSPKLASCICGIGINVANKKPTTCLHDVIRNLAAFSSPSASSTPSLPSEAAVIARTVSYLEQLIRVLETKGLSGLHEVRELYTACWIHNNQKVRIHQPDSSSTSSSSTHSIEFTLTGLDEFGYLVVVDSEGHQEVLHPNGNSIDMLAGLVIPRHHG</sequence>
<protein>
    <submittedName>
        <fullName evidence="2">Biotin--protein ligase</fullName>
    </submittedName>
</protein>
<dbReference type="SUPFAM" id="SSF55681">
    <property type="entry name" value="Class II aaRS and biotin synthetases"/>
    <property type="match status" value="1"/>
</dbReference>
<proteinExistence type="predicted"/>
<dbReference type="EMBL" id="GEEE01008963">
    <property type="protein sequence ID" value="JAP54262.1"/>
    <property type="molecule type" value="Transcribed_RNA"/>
</dbReference>
<dbReference type="Gene3D" id="3.30.930.10">
    <property type="entry name" value="Bira Bifunctional Protein, Domain 2"/>
    <property type="match status" value="1"/>
</dbReference>
<dbReference type="GO" id="GO:0004077">
    <property type="term" value="F:biotin--[biotin carboxyl-carrier protein] ligase activity"/>
    <property type="evidence" value="ECO:0007669"/>
    <property type="project" value="TreeGrafter"/>
</dbReference>
<dbReference type="InterPro" id="IPR045864">
    <property type="entry name" value="aa-tRNA-synth_II/BPL/LPL"/>
</dbReference>
<evidence type="ECO:0000313" key="2">
    <source>
        <dbReference type="EMBL" id="JAP54262.1"/>
    </source>
</evidence>
<name>A0A0X3Q077_SCHSO</name>
<feature type="domain" description="BPL/LPL catalytic" evidence="1">
    <location>
        <begin position="403"/>
        <end position="578"/>
    </location>
</feature>
<feature type="non-terminal residue" evidence="2">
    <location>
        <position position="1"/>
    </location>
</feature>
<gene>
    <name evidence="2" type="primary">BPL1</name>
    <name evidence="2" type="ORF">TR125065</name>
</gene>